<dbReference type="VEuPathDB" id="AmoebaDB:FDP41_004815"/>
<keyword evidence="2" id="KW-1133">Transmembrane helix</keyword>
<organism evidence="3 4">
    <name type="scientific">Naegleria fowleri</name>
    <name type="common">Brain eating amoeba</name>
    <dbReference type="NCBI Taxonomy" id="5763"/>
    <lineage>
        <taxon>Eukaryota</taxon>
        <taxon>Discoba</taxon>
        <taxon>Heterolobosea</taxon>
        <taxon>Tetramitia</taxon>
        <taxon>Eutetramitia</taxon>
        <taxon>Vahlkampfiidae</taxon>
        <taxon>Naegleria</taxon>
    </lineage>
</organism>
<evidence type="ECO:0000313" key="3">
    <source>
        <dbReference type="EMBL" id="KAF0976140.1"/>
    </source>
</evidence>
<feature type="transmembrane region" description="Helical" evidence="2">
    <location>
        <begin position="33"/>
        <end position="51"/>
    </location>
</feature>
<proteinExistence type="predicted"/>
<dbReference type="RefSeq" id="XP_044560853.1">
    <property type="nucleotide sequence ID" value="XM_044708271.1"/>
</dbReference>
<evidence type="ECO:0000256" key="1">
    <source>
        <dbReference type="SAM" id="MobiDB-lite"/>
    </source>
</evidence>
<sequence length="427" mass="49839">MKNNRRRRSDQPTHHLVTATYLDPKKYSTFINIWIYLGLLYGVQYLQYLYLNSKSKKWKLKLQHWSDLVNKYKKGELQRYQYSSFKYDLLPQSVYNSLMIFSKAYLDGRISEDSENSSLKLPPNVLLGASFINSLENVIFEKSSTTRRSSIHHHHPSIDRNDQFHQVISTITPFVLSMDEHQDNDLSHNEEKEMNSSAHHDNDSIPSNPPPTFTTTTTINPITTTTNTTTTTTTTITTTTNTITTNIMNTNTTHNTTPANINTTNTTTASSIHSFEEMAQRATQSIMDKYEQLLLLEQQEDDSYQNYYAHQLPPWKSRFIASRIDEFPSTREELEHELKTLKIGMEEKELEGEQSNEFAKYLFEEFLDEMDPWINYELQSIATPPPTQNKKQLTTRTTLNPLRIHYILNDIENDRKRIIRQAIESFR</sequence>
<feature type="region of interest" description="Disordered" evidence="1">
    <location>
        <begin position="184"/>
        <end position="210"/>
    </location>
</feature>
<name>A0A6A5BQL4_NAEFO</name>
<keyword evidence="2" id="KW-0472">Membrane</keyword>
<evidence type="ECO:0000313" key="4">
    <source>
        <dbReference type="Proteomes" id="UP000444721"/>
    </source>
</evidence>
<dbReference type="VEuPathDB" id="AmoebaDB:NfTy_085500"/>
<dbReference type="Proteomes" id="UP000444721">
    <property type="component" value="Unassembled WGS sequence"/>
</dbReference>
<keyword evidence="2" id="KW-0812">Transmembrane</keyword>
<protein>
    <submittedName>
        <fullName evidence="3">Uncharacterized protein</fullName>
    </submittedName>
</protein>
<feature type="compositionally biased region" description="Basic and acidic residues" evidence="1">
    <location>
        <begin position="184"/>
        <end position="203"/>
    </location>
</feature>
<comment type="caution">
    <text evidence="3">The sequence shown here is derived from an EMBL/GenBank/DDBJ whole genome shotgun (WGS) entry which is preliminary data.</text>
</comment>
<dbReference type="GeneID" id="68112033"/>
<dbReference type="EMBL" id="VFQX01000041">
    <property type="protein sequence ID" value="KAF0976140.1"/>
    <property type="molecule type" value="Genomic_DNA"/>
</dbReference>
<dbReference type="AlphaFoldDB" id="A0A6A5BQL4"/>
<keyword evidence="4" id="KW-1185">Reference proteome</keyword>
<gene>
    <name evidence="3" type="ORF">FDP41_004815</name>
</gene>
<accession>A0A6A5BQL4</accession>
<evidence type="ECO:0000256" key="2">
    <source>
        <dbReference type="SAM" id="Phobius"/>
    </source>
</evidence>
<reference evidence="3 4" key="1">
    <citation type="journal article" date="2019" name="Sci. Rep.">
        <title>Nanopore sequencing improves the draft genome of the human pathogenic amoeba Naegleria fowleri.</title>
        <authorList>
            <person name="Liechti N."/>
            <person name="Schurch N."/>
            <person name="Bruggmann R."/>
            <person name="Wittwer M."/>
        </authorList>
    </citation>
    <scope>NUCLEOTIDE SEQUENCE [LARGE SCALE GENOMIC DNA]</scope>
    <source>
        <strain evidence="3 4">ATCC 30894</strain>
    </source>
</reference>
<dbReference type="OrthoDB" id="10489294at2759"/>
<dbReference type="VEuPathDB" id="AmoebaDB:NF0096820"/>